<dbReference type="InterPro" id="IPR050870">
    <property type="entry name" value="FAST_kinase"/>
</dbReference>
<accession>A0AAW1P2P0</accession>
<evidence type="ECO:0000313" key="1">
    <source>
        <dbReference type="EMBL" id="KAK9802572.1"/>
    </source>
</evidence>
<dbReference type="EMBL" id="JALJOQ010000071">
    <property type="protein sequence ID" value="KAK9802572.1"/>
    <property type="molecule type" value="Genomic_DNA"/>
</dbReference>
<keyword evidence="2" id="KW-1185">Reference proteome</keyword>
<sequence>MLACQQDTCCFRHRPSEVKHLAAVLTHSDAHPAAVARVNYDRLVQDTIAIAQNNIPSFKMPEVHMTVWGLARLSYPLERIPTPWLDAMAQRALQRLRELPPVDCMHLSNLLWAYAKLGYNPLGGELMKAAFDVAPSRMSDMSAQNLCNLIWAPVTLDIAADLDPGLWDAVAGHAVLRMPQMSGQGISNLLWAFGKMGHRPAHPDFFYVALARISELMSGSMTCLQMALSLWALATLEHKPTPRFTEQFASAFLERLQGKEQRPPPQSLSLMLWSCAKLGINPRSGHFITTILLQAAGCLDRFAPRELANTLWALGTLRQLYRPDELRLDPLNGRLYEEVMRMLVNGLQHRAVGHLNHLAAATMACGSMQHPIKPILAPLIINAACRDSGPADGRHVCNIVWGLAALGQLTPEDLQRACTTLTRVVPDMSTLDFRELRQLQQADMLLKASQATGWIDLRKGPSFLSPRLAELAYALPVQEVTEGPSK</sequence>
<dbReference type="GO" id="GO:0005759">
    <property type="term" value="C:mitochondrial matrix"/>
    <property type="evidence" value="ECO:0007669"/>
    <property type="project" value="TreeGrafter"/>
</dbReference>
<dbReference type="GO" id="GO:0044528">
    <property type="term" value="P:regulation of mitochondrial mRNA stability"/>
    <property type="evidence" value="ECO:0007669"/>
    <property type="project" value="TreeGrafter"/>
</dbReference>
<dbReference type="GO" id="GO:0009507">
    <property type="term" value="C:chloroplast"/>
    <property type="evidence" value="ECO:0007669"/>
    <property type="project" value="GOC"/>
</dbReference>
<proteinExistence type="predicted"/>
<comment type="caution">
    <text evidence="1">The sequence shown here is derived from an EMBL/GenBank/DDBJ whole genome shotgun (WGS) entry which is preliminary data.</text>
</comment>
<dbReference type="Proteomes" id="UP001465755">
    <property type="component" value="Unassembled WGS sequence"/>
</dbReference>
<evidence type="ECO:0000313" key="2">
    <source>
        <dbReference type="Proteomes" id="UP001465755"/>
    </source>
</evidence>
<dbReference type="GO" id="GO:0003723">
    <property type="term" value="F:RNA binding"/>
    <property type="evidence" value="ECO:0007669"/>
    <property type="project" value="TreeGrafter"/>
</dbReference>
<dbReference type="AlphaFoldDB" id="A0AAW1P2P0"/>
<dbReference type="GO" id="GO:0035770">
    <property type="term" value="C:ribonucleoprotein granule"/>
    <property type="evidence" value="ECO:0007669"/>
    <property type="project" value="TreeGrafter"/>
</dbReference>
<dbReference type="PANTHER" id="PTHR21228">
    <property type="entry name" value="FAST LEU-RICH DOMAIN-CONTAINING"/>
    <property type="match status" value="1"/>
</dbReference>
<dbReference type="GO" id="GO:0000963">
    <property type="term" value="P:mitochondrial RNA processing"/>
    <property type="evidence" value="ECO:0007669"/>
    <property type="project" value="TreeGrafter"/>
</dbReference>
<protein>
    <submittedName>
        <fullName evidence="1">Uncharacterized protein</fullName>
    </submittedName>
</protein>
<organism evidence="1 2">
    <name type="scientific">Symbiochloris irregularis</name>
    <dbReference type="NCBI Taxonomy" id="706552"/>
    <lineage>
        <taxon>Eukaryota</taxon>
        <taxon>Viridiplantae</taxon>
        <taxon>Chlorophyta</taxon>
        <taxon>core chlorophytes</taxon>
        <taxon>Trebouxiophyceae</taxon>
        <taxon>Trebouxiales</taxon>
        <taxon>Trebouxiaceae</taxon>
        <taxon>Symbiochloris</taxon>
    </lineage>
</organism>
<name>A0AAW1P2P0_9CHLO</name>
<gene>
    <name evidence="1" type="ORF">WJX73_005070</name>
</gene>
<reference evidence="1 2" key="1">
    <citation type="journal article" date="2024" name="Nat. Commun.">
        <title>Phylogenomics reveals the evolutionary origins of lichenization in chlorophyte algae.</title>
        <authorList>
            <person name="Puginier C."/>
            <person name="Libourel C."/>
            <person name="Otte J."/>
            <person name="Skaloud P."/>
            <person name="Haon M."/>
            <person name="Grisel S."/>
            <person name="Petersen M."/>
            <person name="Berrin J.G."/>
            <person name="Delaux P.M."/>
            <person name="Dal Grande F."/>
            <person name="Keller J."/>
        </authorList>
    </citation>
    <scope>NUCLEOTIDE SEQUENCE [LARGE SCALE GENOMIC DNA]</scope>
    <source>
        <strain evidence="1 2">SAG 2036</strain>
    </source>
</reference>
<dbReference type="PANTHER" id="PTHR21228:SF40">
    <property type="entry name" value="LD45607P"/>
    <property type="match status" value="1"/>
</dbReference>
<dbReference type="GO" id="GO:1901259">
    <property type="term" value="P:chloroplast rRNA processing"/>
    <property type="evidence" value="ECO:0007669"/>
    <property type="project" value="TreeGrafter"/>
</dbReference>